<keyword evidence="2" id="KW-1185">Reference proteome</keyword>
<proteinExistence type="predicted"/>
<dbReference type="Proteomes" id="UP000614058">
    <property type="component" value="Unassembled WGS sequence"/>
</dbReference>
<gene>
    <name evidence="1" type="ORF">JDW22_04390</name>
</gene>
<sequence>MKLNEKIYAQLANRVYDREDIRNKMTLPEGVTELEWYDDDPESGFSAGVYQNGNQADILLFRLPYGCVPAAENNRKAA</sequence>
<accession>A0ABS1BRG3</accession>
<dbReference type="RefSeq" id="WP_200521862.1">
    <property type="nucleotide sequence ID" value="NZ_JAEHNZ010000001.1"/>
</dbReference>
<evidence type="ECO:0000313" key="2">
    <source>
        <dbReference type="Proteomes" id="UP000614058"/>
    </source>
</evidence>
<evidence type="ECO:0000313" key="1">
    <source>
        <dbReference type="EMBL" id="MBK0395838.1"/>
    </source>
</evidence>
<protein>
    <submittedName>
        <fullName evidence="1">Uncharacterized protein</fullName>
    </submittedName>
</protein>
<dbReference type="EMBL" id="JAEHNZ010000001">
    <property type="protein sequence ID" value="MBK0395838.1"/>
    <property type="molecule type" value="Genomic_DNA"/>
</dbReference>
<name>A0ABS1BRG3_9NEIS</name>
<reference evidence="1 2" key="1">
    <citation type="journal article" date="2021" name="Pathogens">
        <title>Isolation and Characterization of Kingella bonacorsii sp. nov., A Novel Kingella Species Detected in a Stable Periodontitis Subject.</title>
        <authorList>
            <person name="Antezack A."/>
            <person name="Boxberger M."/>
            <person name="Rolland C."/>
            <person name="Monnet-Corti V."/>
            <person name="La Scola B."/>
        </authorList>
    </citation>
    <scope>NUCLEOTIDE SEQUENCE [LARGE SCALE GENOMIC DNA]</scope>
    <source>
        <strain evidence="1 2">Marseille-Q4569</strain>
    </source>
</reference>
<comment type="caution">
    <text evidence="1">The sequence shown here is derived from an EMBL/GenBank/DDBJ whole genome shotgun (WGS) entry which is preliminary data.</text>
</comment>
<organism evidence="1 2">
    <name type="scientific">Kingella bonacorsii</name>
    <dbReference type="NCBI Taxonomy" id="2796361"/>
    <lineage>
        <taxon>Bacteria</taxon>
        <taxon>Pseudomonadati</taxon>
        <taxon>Pseudomonadota</taxon>
        <taxon>Betaproteobacteria</taxon>
        <taxon>Neisseriales</taxon>
        <taxon>Neisseriaceae</taxon>
        <taxon>Kingella</taxon>
    </lineage>
</organism>